<accession>A0A6A5YYI4</accession>
<dbReference type="InterPro" id="IPR046670">
    <property type="entry name" value="DUF6540"/>
</dbReference>
<proteinExistence type="predicted"/>
<sequence length="171" mass="19248">MSAVTAYLMIFRRSANERAHFGIYFPTAKGAQKGTLIHVVGLPMAGFDHEFKRGYNPLGSMENLTHWPAEATKVAPWSGEAIIEDVARNNVESVTLQVEAPRKSQNFLAPVNDPQQAGLAQQAGPAQQATQQPVATQQAAKQTSEWEWDAGHQLYRRYDWVNKVWIWQDRE</sequence>
<keyword evidence="2" id="KW-1185">Reference proteome</keyword>
<dbReference type="AlphaFoldDB" id="A0A6A5YYI4"/>
<dbReference type="Pfam" id="PF20174">
    <property type="entry name" value="DUF6540"/>
    <property type="match status" value="1"/>
</dbReference>
<reference evidence="1" key="1">
    <citation type="journal article" date="2020" name="Stud. Mycol.">
        <title>101 Dothideomycetes genomes: a test case for predicting lifestyles and emergence of pathogens.</title>
        <authorList>
            <person name="Haridas S."/>
            <person name="Albert R."/>
            <person name="Binder M."/>
            <person name="Bloem J."/>
            <person name="Labutti K."/>
            <person name="Salamov A."/>
            <person name="Andreopoulos B."/>
            <person name="Baker S."/>
            <person name="Barry K."/>
            <person name="Bills G."/>
            <person name="Bluhm B."/>
            <person name="Cannon C."/>
            <person name="Castanera R."/>
            <person name="Culley D."/>
            <person name="Daum C."/>
            <person name="Ezra D."/>
            <person name="Gonzalez J."/>
            <person name="Henrissat B."/>
            <person name="Kuo A."/>
            <person name="Liang C."/>
            <person name="Lipzen A."/>
            <person name="Lutzoni F."/>
            <person name="Magnuson J."/>
            <person name="Mondo S."/>
            <person name="Nolan M."/>
            <person name="Ohm R."/>
            <person name="Pangilinan J."/>
            <person name="Park H.-J."/>
            <person name="Ramirez L."/>
            <person name="Alfaro M."/>
            <person name="Sun H."/>
            <person name="Tritt A."/>
            <person name="Yoshinaga Y."/>
            <person name="Zwiers L.-H."/>
            <person name="Turgeon B."/>
            <person name="Goodwin S."/>
            <person name="Spatafora J."/>
            <person name="Crous P."/>
            <person name="Grigoriev I."/>
        </authorList>
    </citation>
    <scope>NUCLEOTIDE SEQUENCE</scope>
    <source>
        <strain evidence="1">CBS 627.86</strain>
    </source>
</reference>
<organism evidence="1 2">
    <name type="scientific">Lophiotrema nucula</name>
    <dbReference type="NCBI Taxonomy" id="690887"/>
    <lineage>
        <taxon>Eukaryota</taxon>
        <taxon>Fungi</taxon>
        <taxon>Dikarya</taxon>
        <taxon>Ascomycota</taxon>
        <taxon>Pezizomycotina</taxon>
        <taxon>Dothideomycetes</taxon>
        <taxon>Pleosporomycetidae</taxon>
        <taxon>Pleosporales</taxon>
        <taxon>Lophiotremataceae</taxon>
        <taxon>Lophiotrema</taxon>
    </lineage>
</organism>
<gene>
    <name evidence="1" type="ORF">BDV96DRAFT_603302</name>
</gene>
<evidence type="ECO:0000313" key="1">
    <source>
        <dbReference type="EMBL" id="KAF2111178.1"/>
    </source>
</evidence>
<dbReference type="OrthoDB" id="1658288at2759"/>
<dbReference type="EMBL" id="ML977335">
    <property type="protein sequence ID" value="KAF2111178.1"/>
    <property type="molecule type" value="Genomic_DNA"/>
</dbReference>
<name>A0A6A5YYI4_9PLEO</name>
<protein>
    <submittedName>
        <fullName evidence="1">Uncharacterized protein</fullName>
    </submittedName>
</protein>
<dbReference type="Proteomes" id="UP000799770">
    <property type="component" value="Unassembled WGS sequence"/>
</dbReference>
<evidence type="ECO:0000313" key="2">
    <source>
        <dbReference type="Proteomes" id="UP000799770"/>
    </source>
</evidence>